<dbReference type="PROSITE" id="PS50928">
    <property type="entry name" value="ABC_TM1"/>
    <property type="match status" value="1"/>
</dbReference>
<dbReference type="Proteomes" id="UP001596409">
    <property type="component" value="Unassembled WGS sequence"/>
</dbReference>
<dbReference type="InterPro" id="IPR000515">
    <property type="entry name" value="MetI-like"/>
</dbReference>
<feature type="compositionally biased region" description="Basic residues" evidence="8">
    <location>
        <begin position="24"/>
        <end position="39"/>
    </location>
</feature>
<evidence type="ECO:0000259" key="9">
    <source>
        <dbReference type="PROSITE" id="PS50928"/>
    </source>
</evidence>
<keyword evidence="11" id="KW-1185">Reference proteome</keyword>
<accession>A0ABW2EBR5</accession>
<evidence type="ECO:0000256" key="4">
    <source>
        <dbReference type="ARBA" id="ARBA00022692"/>
    </source>
</evidence>
<protein>
    <submittedName>
        <fullName evidence="10">Carbohydrate ABC transporter permease</fullName>
    </submittedName>
</protein>
<feature type="transmembrane region" description="Helical" evidence="7">
    <location>
        <begin position="51"/>
        <end position="73"/>
    </location>
</feature>
<evidence type="ECO:0000256" key="7">
    <source>
        <dbReference type="RuleBase" id="RU363032"/>
    </source>
</evidence>
<feature type="transmembrane region" description="Helical" evidence="7">
    <location>
        <begin position="117"/>
        <end position="140"/>
    </location>
</feature>
<feature type="transmembrane region" description="Helical" evidence="7">
    <location>
        <begin position="179"/>
        <end position="201"/>
    </location>
</feature>
<keyword evidence="4 7" id="KW-0812">Transmembrane</keyword>
<feature type="transmembrane region" description="Helical" evidence="7">
    <location>
        <begin position="227"/>
        <end position="249"/>
    </location>
</feature>
<feature type="domain" description="ABC transmembrane type-1" evidence="9">
    <location>
        <begin position="117"/>
        <end position="307"/>
    </location>
</feature>
<keyword evidence="6 7" id="KW-0472">Membrane</keyword>
<evidence type="ECO:0000256" key="5">
    <source>
        <dbReference type="ARBA" id="ARBA00022989"/>
    </source>
</evidence>
<sequence length="321" mass="35109">MTSPAPGAGESTALSGPDSLIRGEHRHPHLGLGGRRSRTTARHWRRTTLSAAQTAVLVVVAFLFAFPILWMFASAFKRTSSVVRDAFPLSWKSFLPAEPTMANFVTLFTRLHFGRDFLNTLIVSVAQVTLTLIVATFAGYAFGRLQFRGRNVLFAATLLGAFIPVEAMVIPMYGVTKHLGLLSTYPGIFLPFAFSPFAIYLMRQSFKSLPNETFESAKLDGASTLRLFWHVGLPSVRPALASLVLIQFINSWSNFFWPLIAMQDPAKQVAQVSMAGYADNANTPLYGEIFAASALLTLPLVLLALGLQRYYVAGLASSGLK</sequence>
<dbReference type="PANTHER" id="PTHR43744:SF8">
    <property type="entry name" value="SN-GLYCEROL-3-PHOSPHATE TRANSPORT SYSTEM PERMEASE PROTEIN UGPE"/>
    <property type="match status" value="1"/>
</dbReference>
<dbReference type="SUPFAM" id="SSF161098">
    <property type="entry name" value="MetI-like"/>
    <property type="match status" value="1"/>
</dbReference>
<feature type="transmembrane region" description="Helical" evidence="7">
    <location>
        <begin position="289"/>
        <end position="312"/>
    </location>
</feature>
<dbReference type="Gene3D" id="1.10.3720.10">
    <property type="entry name" value="MetI-like"/>
    <property type="match status" value="1"/>
</dbReference>
<evidence type="ECO:0000256" key="3">
    <source>
        <dbReference type="ARBA" id="ARBA00022475"/>
    </source>
</evidence>
<name>A0ABW2EBR5_9ACTN</name>
<evidence type="ECO:0000313" key="10">
    <source>
        <dbReference type="EMBL" id="MFC7016130.1"/>
    </source>
</evidence>
<keyword evidence="2 7" id="KW-0813">Transport</keyword>
<dbReference type="CDD" id="cd06261">
    <property type="entry name" value="TM_PBP2"/>
    <property type="match status" value="1"/>
</dbReference>
<organism evidence="10 11">
    <name type="scientific">Streptomyces viridiviolaceus</name>
    <dbReference type="NCBI Taxonomy" id="68282"/>
    <lineage>
        <taxon>Bacteria</taxon>
        <taxon>Bacillati</taxon>
        <taxon>Actinomycetota</taxon>
        <taxon>Actinomycetes</taxon>
        <taxon>Kitasatosporales</taxon>
        <taxon>Streptomycetaceae</taxon>
        <taxon>Streptomyces</taxon>
    </lineage>
</organism>
<comment type="subcellular location">
    <subcellularLocation>
        <location evidence="1 7">Cell membrane</location>
        <topology evidence="1 7">Multi-pass membrane protein</topology>
    </subcellularLocation>
</comment>
<dbReference type="PANTHER" id="PTHR43744">
    <property type="entry name" value="ABC TRANSPORTER PERMEASE PROTEIN MG189-RELATED-RELATED"/>
    <property type="match status" value="1"/>
</dbReference>
<feature type="transmembrane region" description="Helical" evidence="7">
    <location>
        <begin position="152"/>
        <end position="173"/>
    </location>
</feature>
<reference evidence="11" key="1">
    <citation type="journal article" date="2019" name="Int. J. Syst. Evol. Microbiol.">
        <title>The Global Catalogue of Microorganisms (GCM) 10K type strain sequencing project: providing services to taxonomists for standard genome sequencing and annotation.</title>
        <authorList>
            <consortium name="The Broad Institute Genomics Platform"/>
            <consortium name="The Broad Institute Genome Sequencing Center for Infectious Disease"/>
            <person name="Wu L."/>
            <person name="Ma J."/>
        </authorList>
    </citation>
    <scope>NUCLEOTIDE SEQUENCE [LARGE SCALE GENOMIC DNA]</scope>
    <source>
        <strain evidence="11">JCM 4855</strain>
    </source>
</reference>
<feature type="region of interest" description="Disordered" evidence="8">
    <location>
        <begin position="1"/>
        <end position="39"/>
    </location>
</feature>
<dbReference type="Pfam" id="PF00528">
    <property type="entry name" value="BPD_transp_1"/>
    <property type="match status" value="1"/>
</dbReference>
<keyword evidence="5 7" id="KW-1133">Transmembrane helix</keyword>
<dbReference type="EMBL" id="JBHSYM010000073">
    <property type="protein sequence ID" value="MFC7016130.1"/>
    <property type="molecule type" value="Genomic_DNA"/>
</dbReference>
<evidence type="ECO:0000256" key="1">
    <source>
        <dbReference type="ARBA" id="ARBA00004651"/>
    </source>
</evidence>
<proteinExistence type="inferred from homology"/>
<gene>
    <name evidence="10" type="ORF">ACFQMH_31440</name>
</gene>
<comment type="caution">
    <text evidence="10">The sequence shown here is derived from an EMBL/GenBank/DDBJ whole genome shotgun (WGS) entry which is preliminary data.</text>
</comment>
<evidence type="ECO:0000256" key="6">
    <source>
        <dbReference type="ARBA" id="ARBA00023136"/>
    </source>
</evidence>
<dbReference type="RefSeq" id="WP_189878837.1">
    <property type="nucleotide sequence ID" value="NZ_BMWA01000030.1"/>
</dbReference>
<evidence type="ECO:0000256" key="2">
    <source>
        <dbReference type="ARBA" id="ARBA00022448"/>
    </source>
</evidence>
<dbReference type="InterPro" id="IPR035906">
    <property type="entry name" value="MetI-like_sf"/>
</dbReference>
<evidence type="ECO:0000313" key="11">
    <source>
        <dbReference type="Proteomes" id="UP001596409"/>
    </source>
</evidence>
<keyword evidence="3" id="KW-1003">Cell membrane</keyword>
<evidence type="ECO:0000256" key="8">
    <source>
        <dbReference type="SAM" id="MobiDB-lite"/>
    </source>
</evidence>
<comment type="similarity">
    <text evidence="7">Belongs to the binding-protein-dependent transport system permease family.</text>
</comment>